<gene>
    <name evidence="1" type="ORF">NUW54_g13419</name>
</gene>
<name>A0ACC1MNE2_9APHY</name>
<accession>A0ACC1MNE2</accession>
<reference evidence="1" key="1">
    <citation type="submission" date="2022-08" db="EMBL/GenBank/DDBJ databases">
        <title>Genome Sequence of Pycnoporus sanguineus.</title>
        <authorList>
            <person name="Buettner E."/>
        </authorList>
    </citation>
    <scope>NUCLEOTIDE SEQUENCE</scope>
    <source>
        <strain evidence="1">CG-C14</strain>
    </source>
</reference>
<proteinExistence type="predicted"/>
<protein>
    <submittedName>
        <fullName evidence="1">Uncharacterized protein</fullName>
    </submittedName>
</protein>
<evidence type="ECO:0000313" key="2">
    <source>
        <dbReference type="Proteomes" id="UP001144978"/>
    </source>
</evidence>
<comment type="caution">
    <text evidence="1">The sequence shown here is derived from an EMBL/GenBank/DDBJ whole genome shotgun (WGS) entry which is preliminary data.</text>
</comment>
<sequence length="95" mass="10168">MDNSSTSLNLVAPGPSYPIRFFSNGFLPNGDYLPSAVSTTASLPASTPSDSPPSYTEGDAVQFTSYLGMPAQDFSNQQQVRLISLTCSRWLSPCL</sequence>
<organism evidence="1 2">
    <name type="scientific">Trametes sanguinea</name>
    <dbReference type="NCBI Taxonomy" id="158606"/>
    <lineage>
        <taxon>Eukaryota</taxon>
        <taxon>Fungi</taxon>
        <taxon>Dikarya</taxon>
        <taxon>Basidiomycota</taxon>
        <taxon>Agaricomycotina</taxon>
        <taxon>Agaricomycetes</taxon>
        <taxon>Polyporales</taxon>
        <taxon>Polyporaceae</taxon>
        <taxon>Trametes</taxon>
    </lineage>
</organism>
<evidence type="ECO:0000313" key="1">
    <source>
        <dbReference type="EMBL" id="KAJ2967743.1"/>
    </source>
</evidence>
<keyword evidence="2" id="KW-1185">Reference proteome</keyword>
<dbReference type="EMBL" id="JANSHE010006226">
    <property type="protein sequence ID" value="KAJ2967743.1"/>
    <property type="molecule type" value="Genomic_DNA"/>
</dbReference>
<dbReference type="Proteomes" id="UP001144978">
    <property type="component" value="Unassembled WGS sequence"/>
</dbReference>